<dbReference type="InterPro" id="IPR051908">
    <property type="entry name" value="Ribosomal_N-acetyltransferase"/>
</dbReference>
<dbReference type="Gene3D" id="3.40.630.30">
    <property type="match status" value="1"/>
</dbReference>
<name>A0A7H4ML78_KLEVA</name>
<sequence length="192" mass="22271">MTTDIPAVPETIPVTDALTLIAIDERYVSDLHQLVVKNRHWLQQSLNWPAEVNSEEETRRHVQGNVILHQRDYAKMFLLFLDHRLVGVLSFNQIEPQNKTAYIGYWIDEDHQGQRLLSRSLQAFIHHYARSGLVRRFVIKCRVANTRSNQVALRNGFVLEGCLRQAEYLNGSYDDQNIYARIIDRDEALEGA</sequence>
<reference evidence="2 3" key="1">
    <citation type="submission" date="2018-06" db="EMBL/GenBank/DDBJ databases">
        <authorList>
            <consortium name="Pathogen Informatics"/>
            <person name="Doyle S."/>
        </authorList>
    </citation>
    <scope>NUCLEOTIDE SEQUENCE [LARGE SCALE GENOMIC DNA]</scope>
    <source>
        <strain evidence="2 3">NCTC9177</strain>
    </source>
</reference>
<dbReference type="GO" id="GO:0005737">
    <property type="term" value="C:cytoplasm"/>
    <property type="evidence" value="ECO:0007669"/>
    <property type="project" value="TreeGrafter"/>
</dbReference>
<evidence type="ECO:0000313" key="3">
    <source>
        <dbReference type="Proteomes" id="UP000254545"/>
    </source>
</evidence>
<dbReference type="GO" id="GO:0008999">
    <property type="term" value="F:protein-N-terminal-alanine acetyltransferase activity"/>
    <property type="evidence" value="ECO:0007669"/>
    <property type="project" value="TreeGrafter"/>
</dbReference>
<dbReference type="InterPro" id="IPR000182">
    <property type="entry name" value="GNAT_dom"/>
</dbReference>
<dbReference type="PANTHER" id="PTHR43441">
    <property type="entry name" value="RIBOSOMAL-PROTEIN-SERINE ACETYLTRANSFERASE"/>
    <property type="match status" value="1"/>
</dbReference>
<dbReference type="EC" id="2.3.1.-" evidence="2"/>
<keyword evidence="2" id="KW-0012">Acyltransferase</keyword>
<dbReference type="InterPro" id="IPR016181">
    <property type="entry name" value="Acyl_CoA_acyltransferase"/>
</dbReference>
<dbReference type="GO" id="GO:1990189">
    <property type="term" value="F:protein N-terminal-serine acetyltransferase activity"/>
    <property type="evidence" value="ECO:0007669"/>
    <property type="project" value="TreeGrafter"/>
</dbReference>
<dbReference type="CDD" id="cd04301">
    <property type="entry name" value="NAT_SF"/>
    <property type="match status" value="1"/>
</dbReference>
<feature type="domain" description="N-acetyltransferase" evidence="1">
    <location>
        <begin position="21"/>
        <end position="179"/>
    </location>
</feature>
<dbReference type="AlphaFoldDB" id="A0A7H4ML78"/>
<keyword evidence="2" id="KW-0808">Transferase</keyword>
<dbReference type="Pfam" id="PF13302">
    <property type="entry name" value="Acetyltransf_3"/>
    <property type="match status" value="1"/>
</dbReference>
<dbReference type="Proteomes" id="UP000254545">
    <property type="component" value="Unassembled WGS sequence"/>
</dbReference>
<dbReference type="PANTHER" id="PTHR43441:SF11">
    <property type="entry name" value="RIBOSOMAL-PROTEIN-SERINE ACETYLTRANSFERASE"/>
    <property type="match status" value="1"/>
</dbReference>
<dbReference type="RefSeq" id="WP_122463762.1">
    <property type="nucleotide sequence ID" value="NZ_UTAB01000034.1"/>
</dbReference>
<dbReference type="EMBL" id="UGKR01000003">
    <property type="protein sequence ID" value="STS91078.1"/>
    <property type="molecule type" value="Genomic_DNA"/>
</dbReference>
<comment type="caution">
    <text evidence="2">The sequence shown here is derived from an EMBL/GenBank/DDBJ whole genome shotgun (WGS) entry which is preliminary data.</text>
</comment>
<protein>
    <submittedName>
        <fullName evidence="2">Ribosomal-protein-L7p-serine acetyltransferase</fullName>
        <ecNumber evidence="2">2.3.1.-</ecNumber>
    </submittedName>
</protein>
<dbReference type="SUPFAM" id="SSF55729">
    <property type="entry name" value="Acyl-CoA N-acyltransferases (Nat)"/>
    <property type="match status" value="1"/>
</dbReference>
<proteinExistence type="predicted"/>
<evidence type="ECO:0000313" key="2">
    <source>
        <dbReference type="EMBL" id="STS91078.1"/>
    </source>
</evidence>
<dbReference type="PROSITE" id="PS51186">
    <property type="entry name" value="GNAT"/>
    <property type="match status" value="1"/>
</dbReference>
<organism evidence="2 3">
    <name type="scientific">Klebsiella variicola</name>
    <dbReference type="NCBI Taxonomy" id="244366"/>
    <lineage>
        <taxon>Bacteria</taxon>
        <taxon>Pseudomonadati</taxon>
        <taxon>Pseudomonadota</taxon>
        <taxon>Gammaproteobacteria</taxon>
        <taxon>Enterobacterales</taxon>
        <taxon>Enterobacteriaceae</taxon>
        <taxon>Klebsiella/Raoultella group</taxon>
        <taxon>Klebsiella</taxon>
        <taxon>Klebsiella pneumoniae complex</taxon>
    </lineage>
</organism>
<accession>A0A7H4ML78</accession>
<gene>
    <name evidence="2" type="primary">rimL</name>
    <name evidence="2" type="ORF">NCTC9177_04980</name>
</gene>
<evidence type="ECO:0000259" key="1">
    <source>
        <dbReference type="PROSITE" id="PS51186"/>
    </source>
</evidence>
<dbReference type="NCBIfam" id="NF007539">
    <property type="entry name" value="PRK10151.1"/>
    <property type="match status" value="1"/>
</dbReference>